<reference evidence="5" key="1">
    <citation type="journal article" date="2019" name="Int. J. Syst. Evol. Microbiol.">
        <title>The Global Catalogue of Microorganisms (GCM) 10K type strain sequencing project: providing services to taxonomists for standard genome sequencing and annotation.</title>
        <authorList>
            <consortium name="The Broad Institute Genomics Platform"/>
            <consortium name="The Broad Institute Genome Sequencing Center for Infectious Disease"/>
            <person name="Wu L."/>
            <person name="Ma J."/>
        </authorList>
    </citation>
    <scope>NUCLEOTIDE SEQUENCE [LARGE SCALE GENOMIC DNA]</scope>
    <source>
        <strain evidence="5">KCTC 12847</strain>
    </source>
</reference>
<comment type="caution">
    <text evidence="4">The sequence shown here is derived from an EMBL/GenBank/DDBJ whole genome shotgun (WGS) entry which is preliminary data.</text>
</comment>
<feature type="domain" description="FAD-binding PCMH-type" evidence="3">
    <location>
        <begin position="38"/>
        <end position="219"/>
    </location>
</feature>
<sequence>MDKHTDFLDALASLLGPKGVLRDPADHERYVQDWAGDRLGMPLAVARPKTTRQVSDTVKLCREYGIRMVPQGGHTGLVRGAMPDLESPELVISLERMDRIRQVDPLNFSIAVDAGCILETVKRAADAEDCYFPLSLGAQGSCQIGGNVATNAGGLNVLRYGMMRQLVMGLEVVLPDGRIWDGMHALHKDNRGYSLAQLFIGSEGTLGIVTGAVLKLSPRPERTQTALLAVPSIHAAMQLYALARRQCSDLLSAFELIPRGCIELALEAAPQLSDPLDTAYPHYVLLELAATGPVDLAEMLDALLARGMDDDLVLDGVLASSESQSQRLWQFRESMLEGQQQRGEHLRTDISVPTSALAGFAEAASQAVGAYSPDSTIIAYGHVGDGNLHFNVLPPATLTEPQKKALLHDIETALFEVVDRFNGSISAEHGIGRTKQAAYLARTSEVERELLAGLKQLLDPDQLMSMGRILPDPRAS</sequence>
<dbReference type="InterPro" id="IPR004113">
    <property type="entry name" value="FAD-bd_oxidored_4_C"/>
</dbReference>
<gene>
    <name evidence="4" type="ORF">ACFOEI_08370</name>
</gene>
<dbReference type="EMBL" id="JBHRUH010000012">
    <property type="protein sequence ID" value="MFC3292086.1"/>
    <property type="molecule type" value="Genomic_DNA"/>
</dbReference>
<keyword evidence="2" id="KW-0274">FAD</keyword>
<keyword evidence="1" id="KW-0285">Flavoprotein</keyword>
<dbReference type="Gene3D" id="3.30.465.10">
    <property type="match status" value="1"/>
</dbReference>
<dbReference type="PROSITE" id="PS51387">
    <property type="entry name" value="FAD_PCMH"/>
    <property type="match status" value="1"/>
</dbReference>
<dbReference type="RefSeq" id="WP_019017536.1">
    <property type="nucleotide sequence ID" value="NZ_BMXD01000003.1"/>
</dbReference>
<dbReference type="Gene3D" id="3.30.70.2740">
    <property type="match status" value="1"/>
</dbReference>
<dbReference type="InterPro" id="IPR016166">
    <property type="entry name" value="FAD-bd_PCMH"/>
</dbReference>
<keyword evidence="5" id="KW-1185">Reference proteome</keyword>
<name>A0ABV7LZM7_9GAMM</name>
<dbReference type="InterPro" id="IPR051264">
    <property type="entry name" value="FAD-oxidored/transferase_4"/>
</dbReference>
<dbReference type="SUPFAM" id="SSF56176">
    <property type="entry name" value="FAD-binding/transporter-associated domain-like"/>
    <property type="match status" value="1"/>
</dbReference>
<evidence type="ECO:0000256" key="2">
    <source>
        <dbReference type="ARBA" id="ARBA00022827"/>
    </source>
</evidence>
<dbReference type="InterPro" id="IPR016169">
    <property type="entry name" value="FAD-bd_PCMH_sub2"/>
</dbReference>
<dbReference type="InterPro" id="IPR036318">
    <property type="entry name" value="FAD-bd_PCMH-like_sf"/>
</dbReference>
<dbReference type="InterPro" id="IPR006094">
    <property type="entry name" value="Oxid_FAD_bind_N"/>
</dbReference>
<dbReference type="Pfam" id="PF02913">
    <property type="entry name" value="FAD-oxidase_C"/>
    <property type="match status" value="1"/>
</dbReference>
<dbReference type="Pfam" id="PF01565">
    <property type="entry name" value="FAD_binding_4"/>
    <property type="match status" value="1"/>
</dbReference>
<evidence type="ECO:0000259" key="3">
    <source>
        <dbReference type="PROSITE" id="PS51387"/>
    </source>
</evidence>
<organism evidence="4 5">
    <name type="scientific">Modicisalibacter luteus</name>
    <dbReference type="NCBI Taxonomy" id="453962"/>
    <lineage>
        <taxon>Bacteria</taxon>
        <taxon>Pseudomonadati</taxon>
        <taxon>Pseudomonadota</taxon>
        <taxon>Gammaproteobacteria</taxon>
        <taxon>Oceanospirillales</taxon>
        <taxon>Halomonadaceae</taxon>
        <taxon>Modicisalibacter</taxon>
    </lineage>
</organism>
<evidence type="ECO:0000313" key="5">
    <source>
        <dbReference type="Proteomes" id="UP001595640"/>
    </source>
</evidence>
<dbReference type="Gene3D" id="3.30.43.10">
    <property type="entry name" value="Uridine Diphospho-n-acetylenolpyruvylglucosamine Reductase, domain 2"/>
    <property type="match status" value="1"/>
</dbReference>
<dbReference type="Gene3D" id="3.30.70.2190">
    <property type="match status" value="1"/>
</dbReference>
<evidence type="ECO:0000313" key="4">
    <source>
        <dbReference type="EMBL" id="MFC3292086.1"/>
    </source>
</evidence>
<dbReference type="Proteomes" id="UP001595640">
    <property type="component" value="Unassembled WGS sequence"/>
</dbReference>
<accession>A0ABV7LZM7</accession>
<dbReference type="PANTHER" id="PTHR43716">
    <property type="entry name" value="D-2-HYDROXYGLUTARATE DEHYDROGENASE, MITOCHONDRIAL"/>
    <property type="match status" value="1"/>
</dbReference>
<dbReference type="PANTHER" id="PTHR43716:SF2">
    <property type="entry name" value="BLL6224 PROTEIN"/>
    <property type="match status" value="1"/>
</dbReference>
<evidence type="ECO:0000256" key="1">
    <source>
        <dbReference type="ARBA" id="ARBA00022630"/>
    </source>
</evidence>
<dbReference type="InterPro" id="IPR016167">
    <property type="entry name" value="FAD-bd_PCMH_sub1"/>
</dbReference>
<protein>
    <submittedName>
        <fullName evidence="4">FAD-binding oxidoreductase</fullName>
    </submittedName>
</protein>
<dbReference type="InterPro" id="IPR016164">
    <property type="entry name" value="FAD-linked_Oxase-like_C"/>
</dbReference>
<dbReference type="SUPFAM" id="SSF55103">
    <property type="entry name" value="FAD-linked oxidases, C-terminal domain"/>
    <property type="match status" value="1"/>
</dbReference>
<proteinExistence type="predicted"/>